<dbReference type="PANTHER" id="PTHR15503:SF42">
    <property type="entry name" value="ZINC FINGER, CCHC-TYPE, RETROTRANSPOSON GAG DOMAIN, ASPARTIC PEPTIDASE DOMAIN PROTEIN-RELATED"/>
    <property type="match status" value="1"/>
</dbReference>
<reference evidence="3 4" key="1">
    <citation type="submission" date="2022-01" db="EMBL/GenBank/DDBJ databases">
        <authorList>
            <person name="Xiong W."/>
            <person name="Schranz E."/>
        </authorList>
    </citation>
    <scope>NUCLEOTIDE SEQUENCE [LARGE SCALE GENOMIC DNA]</scope>
</reference>
<organism evidence="3 4">
    <name type="scientific">Lactuca virosa</name>
    <dbReference type="NCBI Taxonomy" id="75947"/>
    <lineage>
        <taxon>Eukaryota</taxon>
        <taxon>Viridiplantae</taxon>
        <taxon>Streptophyta</taxon>
        <taxon>Embryophyta</taxon>
        <taxon>Tracheophyta</taxon>
        <taxon>Spermatophyta</taxon>
        <taxon>Magnoliopsida</taxon>
        <taxon>eudicotyledons</taxon>
        <taxon>Gunneridae</taxon>
        <taxon>Pentapetalae</taxon>
        <taxon>asterids</taxon>
        <taxon>campanulids</taxon>
        <taxon>Asterales</taxon>
        <taxon>Asteraceae</taxon>
        <taxon>Cichorioideae</taxon>
        <taxon>Cichorieae</taxon>
        <taxon>Lactucinae</taxon>
        <taxon>Lactuca</taxon>
    </lineage>
</organism>
<feature type="region of interest" description="Disordered" evidence="1">
    <location>
        <begin position="153"/>
        <end position="183"/>
    </location>
</feature>
<protein>
    <recommendedName>
        <fullName evidence="2">Retrotransposon gag domain-containing protein</fullName>
    </recommendedName>
</protein>
<dbReference type="Pfam" id="PF08284">
    <property type="entry name" value="RVP_2"/>
    <property type="match status" value="1"/>
</dbReference>
<dbReference type="AlphaFoldDB" id="A0AAU9P5I8"/>
<name>A0AAU9P5I8_9ASTR</name>
<dbReference type="PANTHER" id="PTHR15503">
    <property type="entry name" value="LDOC1 RELATED"/>
    <property type="match status" value="1"/>
</dbReference>
<dbReference type="Pfam" id="PF03732">
    <property type="entry name" value="Retrotrans_gag"/>
    <property type="match status" value="1"/>
</dbReference>
<dbReference type="Gene3D" id="2.40.70.10">
    <property type="entry name" value="Acid Proteases"/>
    <property type="match status" value="1"/>
</dbReference>
<dbReference type="Proteomes" id="UP001157418">
    <property type="component" value="Unassembled WGS sequence"/>
</dbReference>
<dbReference type="InterPro" id="IPR005162">
    <property type="entry name" value="Retrotrans_gag_dom"/>
</dbReference>
<sequence>MRWISDVEGCFFTCSCPAEQKVRCALNLLRSGAKDWWRLATGSYTDDQRAAVTWEQFRDMFRARYIPRVERERLAQEFLSLRQDGESVTEITRMFAERAMFCPKFASEQAQMTRYLSMLKTDIRQFVSTQRCDTLLELQETARRRELEIEQKLREQRQAPAHSQPAPKRSKTADTRTGGQQSRTCGKCGNGHFGVGHLKANCPLLAAKPAQAPAPTTLRITDGRPVRAEPPKAQGRAFQLTAEEARAAPDVVAGMFLSFISFPIFDGASRSFVSQSFSREFSVPVGELECPLRVSIANEHGVSASSVYRGCDLEIFGVSFPIDLIPIPMGEVCMIVGMDWLSRFGAMIDCEGQRVVVRSPRGGELIVYGEGTRVGMDWLRVLFSCQDSTVHSARVCGLSSVCGRYASQGSDSGFRCTGGQGVRRCVSRVVARDTSGEAGRVQDRPGARCGPYR</sequence>
<dbReference type="InterPro" id="IPR032567">
    <property type="entry name" value="RTL1-rel"/>
</dbReference>
<proteinExistence type="predicted"/>
<keyword evidence="4" id="KW-1185">Reference proteome</keyword>
<dbReference type="EMBL" id="CAKMRJ010005523">
    <property type="protein sequence ID" value="CAH1445284.1"/>
    <property type="molecule type" value="Genomic_DNA"/>
</dbReference>
<evidence type="ECO:0000313" key="4">
    <source>
        <dbReference type="Proteomes" id="UP001157418"/>
    </source>
</evidence>
<evidence type="ECO:0000313" key="3">
    <source>
        <dbReference type="EMBL" id="CAH1445284.1"/>
    </source>
</evidence>
<feature type="domain" description="Retrotransposon gag" evidence="2">
    <location>
        <begin position="28"/>
        <end position="119"/>
    </location>
</feature>
<evidence type="ECO:0000259" key="2">
    <source>
        <dbReference type="Pfam" id="PF03732"/>
    </source>
</evidence>
<gene>
    <name evidence="3" type="ORF">LVIROSA_LOCUS31054</name>
</gene>
<accession>A0AAU9P5I8</accession>
<evidence type="ECO:0000256" key="1">
    <source>
        <dbReference type="SAM" id="MobiDB-lite"/>
    </source>
</evidence>
<dbReference type="CDD" id="cd00303">
    <property type="entry name" value="retropepsin_like"/>
    <property type="match status" value="1"/>
</dbReference>
<dbReference type="InterPro" id="IPR021109">
    <property type="entry name" value="Peptidase_aspartic_dom_sf"/>
</dbReference>
<comment type="caution">
    <text evidence="3">The sequence shown here is derived from an EMBL/GenBank/DDBJ whole genome shotgun (WGS) entry which is preliminary data.</text>
</comment>